<evidence type="ECO:0000256" key="6">
    <source>
        <dbReference type="ARBA" id="ARBA00022840"/>
    </source>
</evidence>
<dbReference type="CDD" id="cd03257">
    <property type="entry name" value="ABC_NikE_OppD_transporters"/>
    <property type="match status" value="1"/>
</dbReference>
<dbReference type="AlphaFoldDB" id="A0A3N0VGU0"/>
<dbReference type="GO" id="GO:0015833">
    <property type="term" value="P:peptide transport"/>
    <property type="evidence" value="ECO:0007669"/>
    <property type="project" value="InterPro"/>
</dbReference>
<dbReference type="InterPro" id="IPR050388">
    <property type="entry name" value="ABC_Ni/Peptide_Import"/>
</dbReference>
<keyword evidence="6 9" id="KW-0067">ATP-binding</keyword>
<gene>
    <name evidence="9" type="ORF">ED208_06310</name>
</gene>
<dbReference type="InParanoid" id="A0A3N0VGU0"/>
<feature type="domain" description="ABC transporter" evidence="8">
    <location>
        <begin position="14"/>
        <end position="259"/>
    </location>
</feature>
<dbReference type="SMART" id="SM00382">
    <property type="entry name" value="AAA"/>
    <property type="match status" value="1"/>
</dbReference>
<accession>A0A3N0VGU0</accession>
<keyword evidence="3" id="KW-0813">Transport</keyword>
<protein>
    <submittedName>
        <fullName evidence="9">ABC transporter ATP-binding protein</fullName>
    </submittedName>
</protein>
<dbReference type="PROSITE" id="PS00211">
    <property type="entry name" value="ABC_TRANSPORTER_1"/>
    <property type="match status" value="1"/>
</dbReference>
<reference evidence="9 10" key="1">
    <citation type="submission" date="2018-10" db="EMBL/GenBank/DDBJ databases">
        <authorList>
            <person name="Chen W.-M."/>
        </authorList>
    </citation>
    <scope>NUCLEOTIDE SEQUENCE [LARGE SCALE GENOMIC DNA]</scope>
    <source>
        <strain evidence="9 10">THS-13</strain>
    </source>
</reference>
<name>A0A3N0VGU0_9GAMM</name>
<dbReference type="EMBL" id="RJVO01000002">
    <property type="protein sequence ID" value="ROH91979.1"/>
    <property type="molecule type" value="Genomic_DNA"/>
</dbReference>
<evidence type="ECO:0000313" key="10">
    <source>
        <dbReference type="Proteomes" id="UP000282106"/>
    </source>
</evidence>
<dbReference type="FunFam" id="3.40.50.300:FF:000016">
    <property type="entry name" value="Oligopeptide ABC transporter ATP-binding component"/>
    <property type="match status" value="1"/>
</dbReference>
<dbReference type="SUPFAM" id="SSF52540">
    <property type="entry name" value="P-loop containing nucleoside triphosphate hydrolases"/>
    <property type="match status" value="1"/>
</dbReference>
<comment type="subcellular location">
    <subcellularLocation>
        <location evidence="1">Cell inner membrane</location>
        <topology evidence="1">Peripheral membrane protein</topology>
    </subcellularLocation>
</comment>
<comment type="similarity">
    <text evidence="2">Belongs to the ABC transporter superfamily.</text>
</comment>
<evidence type="ECO:0000313" key="9">
    <source>
        <dbReference type="EMBL" id="ROH91979.1"/>
    </source>
</evidence>
<dbReference type="Proteomes" id="UP000282106">
    <property type="component" value="Unassembled WGS sequence"/>
</dbReference>
<dbReference type="Pfam" id="PF08352">
    <property type="entry name" value="oligo_HPY"/>
    <property type="match status" value="1"/>
</dbReference>
<organism evidence="9 10">
    <name type="scientific">Stagnimonas aquatica</name>
    <dbReference type="NCBI Taxonomy" id="2689987"/>
    <lineage>
        <taxon>Bacteria</taxon>
        <taxon>Pseudomonadati</taxon>
        <taxon>Pseudomonadota</taxon>
        <taxon>Gammaproteobacteria</taxon>
        <taxon>Nevskiales</taxon>
        <taxon>Nevskiaceae</taxon>
        <taxon>Stagnimonas</taxon>
    </lineage>
</organism>
<dbReference type="GO" id="GO:0005524">
    <property type="term" value="F:ATP binding"/>
    <property type="evidence" value="ECO:0007669"/>
    <property type="project" value="UniProtKB-KW"/>
</dbReference>
<dbReference type="NCBIfam" id="TIGR01727">
    <property type="entry name" value="oligo_HPY"/>
    <property type="match status" value="1"/>
</dbReference>
<dbReference type="Pfam" id="PF00005">
    <property type="entry name" value="ABC_tran"/>
    <property type="match status" value="1"/>
</dbReference>
<keyword evidence="4" id="KW-1003">Cell membrane</keyword>
<keyword evidence="10" id="KW-1185">Reference proteome</keyword>
<evidence type="ECO:0000256" key="4">
    <source>
        <dbReference type="ARBA" id="ARBA00022475"/>
    </source>
</evidence>
<dbReference type="GO" id="GO:0005886">
    <property type="term" value="C:plasma membrane"/>
    <property type="evidence" value="ECO:0007669"/>
    <property type="project" value="UniProtKB-SubCell"/>
</dbReference>
<dbReference type="InterPro" id="IPR003439">
    <property type="entry name" value="ABC_transporter-like_ATP-bd"/>
</dbReference>
<dbReference type="PANTHER" id="PTHR43297:SF7">
    <property type="entry name" value="D,D-DIPEPTIDE TRANSPORT ATP-BINDING PROTEIN DDPD-RELATED"/>
    <property type="match status" value="1"/>
</dbReference>
<dbReference type="PANTHER" id="PTHR43297">
    <property type="entry name" value="OLIGOPEPTIDE TRANSPORT ATP-BINDING PROTEIN APPD"/>
    <property type="match status" value="1"/>
</dbReference>
<dbReference type="PROSITE" id="PS50893">
    <property type="entry name" value="ABC_TRANSPORTER_2"/>
    <property type="match status" value="1"/>
</dbReference>
<sequence>MPSSAVRTSTMALLEVEDLSIDYPRGRVVDGLSFTLEAGGCLGLVGESGSGKSQSALALLGLLPEQARVQGSLRFQGQDLLALPEASRRRLRGSAIGMVFQDPMSSLNPYLRIGSQLTEMLVVHRGLGQGSAEAEALRMLEAVRIGDARRRLRQCPHEFSGGMRQRVMIAMMLLLKPALLIADEPTTALDVTVQAEVLRLLADLRREFGLALLMISHDLGVIAEVADQVLVLYGGRMMERGPVPQVLGQARHPYTRGLIACRPRLDSPLGRPLSAIPGSVVSARDARTGCVFAPRCELARALCQRQRPVWTSVDGGAGLACHAAAGWPENGDG</sequence>
<evidence type="ECO:0000256" key="3">
    <source>
        <dbReference type="ARBA" id="ARBA00022448"/>
    </source>
</evidence>
<evidence type="ECO:0000256" key="2">
    <source>
        <dbReference type="ARBA" id="ARBA00005417"/>
    </source>
</evidence>
<dbReference type="FunCoup" id="A0A3N0VGU0">
    <property type="interactions" value="183"/>
</dbReference>
<evidence type="ECO:0000256" key="7">
    <source>
        <dbReference type="ARBA" id="ARBA00023136"/>
    </source>
</evidence>
<evidence type="ECO:0000259" key="8">
    <source>
        <dbReference type="PROSITE" id="PS50893"/>
    </source>
</evidence>
<dbReference type="InterPro" id="IPR027417">
    <property type="entry name" value="P-loop_NTPase"/>
</dbReference>
<evidence type="ECO:0000256" key="1">
    <source>
        <dbReference type="ARBA" id="ARBA00004417"/>
    </source>
</evidence>
<dbReference type="InterPro" id="IPR013563">
    <property type="entry name" value="Oligopep_ABC_C"/>
</dbReference>
<proteinExistence type="inferred from homology"/>
<dbReference type="InterPro" id="IPR003593">
    <property type="entry name" value="AAA+_ATPase"/>
</dbReference>
<dbReference type="Gene3D" id="3.40.50.300">
    <property type="entry name" value="P-loop containing nucleotide triphosphate hydrolases"/>
    <property type="match status" value="1"/>
</dbReference>
<keyword evidence="5" id="KW-0547">Nucleotide-binding</keyword>
<dbReference type="GO" id="GO:0016887">
    <property type="term" value="F:ATP hydrolysis activity"/>
    <property type="evidence" value="ECO:0007669"/>
    <property type="project" value="InterPro"/>
</dbReference>
<evidence type="ECO:0000256" key="5">
    <source>
        <dbReference type="ARBA" id="ARBA00022741"/>
    </source>
</evidence>
<dbReference type="InterPro" id="IPR017871">
    <property type="entry name" value="ABC_transporter-like_CS"/>
</dbReference>
<comment type="caution">
    <text evidence="9">The sequence shown here is derived from an EMBL/GenBank/DDBJ whole genome shotgun (WGS) entry which is preliminary data.</text>
</comment>
<keyword evidence="7" id="KW-0472">Membrane</keyword>
<dbReference type="GO" id="GO:0055085">
    <property type="term" value="P:transmembrane transport"/>
    <property type="evidence" value="ECO:0007669"/>
    <property type="project" value="UniProtKB-ARBA"/>
</dbReference>